<dbReference type="PROSITE" id="PS51011">
    <property type="entry name" value="ARID"/>
    <property type="match status" value="1"/>
</dbReference>
<keyword evidence="3" id="KW-0539">Nucleus</keyword>
<dbReference type="Pfam" id="PF01388">
    <property type="entry name" value="ARID"/>
    <property type="match status" value="1"/>
</dbReference>
<dbReference type="GO" id="GO:0003677">
    <property type="term" value="F:DNA binding"/>
    <property type="evidence" value="ECO:0007669"/>
    <property type="project" value="InterPro"/>
</dbReference>
<evidence type="ECO:0000313" key="5">
    <source>
        <dbReference type="EMBL" id="KXN73898.1"/>
    </source>
</evidence>
<dbReference type="OrthoDB" id="338531at2759"/>
<dbReference type="PANTHER" id="PTHR22970:SF14">
    <property type="entry name" value="AT-RICH INTERACTIVE DOMAIN-CONTAINING PROTEIN 2"/>
    <property type="match status" value="1"/>
</dbReference>
<evidence type="ECO:0000313" key="6">
    <source>
        <dbReference type="Proteomes" id="UP000070444"/>
    </source>
</evidence>
<keyword evidence="6" id="KW-1185">Reference proteome</keyword>
<dbReference type="SUPFAM" id="SSF46774">
    <property type="entry name" value="ARID-like"/>
    <property type="match status" value="1"/>
</dbReference>
<keyword evidence="1" id="KW-0805">Transcription regulation</keyword>
<dbReference type="EMBL" id="KQ964430">
    <property type="protein sequence ID" value="KXN73898.1"/>
    <property type="molecule type" value="Genomic_DNA"/>
</dbReference>
<organism evidence="5 6">
    <name type="scientific">Conidiobolus coronatus (strain ATCC 28846 / CBS 209.66 / NRRL 28638)</name>
    <name type="common">Delacroixia coronata</name>
    <dbReference type="NCBI Taxonomy" id="796925"/>
    <lineage>
        <taxon>Eukaryota</taxon>
        <taxon>Fungi</taxon>
        <taxon>Fungi incertae sedis</taxon>
        <taxon>Zoopagomycota</taxon>
        <taxon>Entomophthoromycotina</taxon>
        <taxon>Entomophthoromycetes</taxon>
        <taxon>Entomophthorales</taxon>
        <taxon>Ancylistaceae</taxon>
        <taxon>Conidiobolus</taxon>
    </lineage>
</organism>
<dbReference type="SMART" id="SM01014">
    <property type="entry name" value="ARID"/>
    <property type="match status" value="1"/>
</dbReference>
<reference evidence="5 6" key="1">
    <citation type="journal article" date="2015" name="Genome Biol. Evol.">
        <title>Phylogenomic analyses indicate that early fungi evolved digesting cell walls of algal ancestors of land plants.</title>
        <authorList>
            <person name="Chang Y."/>
            <person name="Wang S."/>
            <person name="Sekimoto S."/>
            <person name="Aerts A.L."/>
            <person name="Choi C."/>
            <person name="Clum A."/>
            <person name="LaButti K.M."/>
            <person name="Lindquist E.A."/>
            <person name="Yee Ngan C."/>
            <person name="Ohm R.A."/>
            <person name="Salamov A.A."/>
            <person name="Grigoriev I.V."/>
            <person name="Spatafora J.W."/>
            <person name="Berbee M.L."/>
        </authorList>
    </citation>
    <scope>NUCLEOTIDE SEQUENCE [LARGE SCALE GENOMIC DNA]</scope>
    <source>
        <strain evidence="5 6">NRRL 28638</strain>
    </source>
</reference>
<dbReference type="AlphaFoldDB" id="A0A137PFX8"/>
<dbReference type="STRING" id="796925.A0A137PFX8"/>
<sequence length="531" mass="60520">MSSSEIHDEVKLDQIAFTFDNKEVNLTPQLSGNKLDLLKFYKRVIKLGGFDYINEHKLWAQLAEPLNLPKTCTSRSYMLKQAYIKTLKDFEFEFKGKIPASSSELEGIKSEVVHLNTPLRQESLRSHRTPGDSTYTPSGLSNSIQANIPGAGASLIGQNTINLSQQTKNFAPIPPGTQPIQHQALLIRIYYSLKSNLKNEMEWGLIQLLKFSYFTNLGQMVTGKAFTEEGEGEGSQFEFNGNGNGDEDGDLTMESIEFNNNDRSLHPTSTSLNLVKLDPSESEELQIYWLVLRNLLENPQLSEYLCERQIFKDCLNYTLYYCFNSKDSSSSQIQELKLNCLDCLVELSSFIELEEDSGLFGIINGLLSNCYDRGIILKSLQILNNWMKIDQNLDIIENQLDLQTLFQFSWLFETDKNLGLLSIDLILNYFKSNPNLLLTPGYEQFNLQLSQLAYRLLDTHIFVQNQETNSLAIDTDSIILGWELIELFLDNSQLLNNLSNLKSKLLVKSLLQLSILPPNIQFKFLNYINKV</sequence>
<name>A0A137PFX8_CONC2</name>
<keyword evidence="2" id="KW-0804">Transcription</keyword>
<dbReference type="InterPro" id="IPR036431">
    <property type="entry name" value="ARID_dom_sf"/>
</dbReference>
<protein>
    <recommendedName>
        <fullName evidence="4">ARID domain-containing protein</fullName>
    </recommendedName>
</protein>
<dbReference type="SMART" id="SM00501">
    <property type="entry name" value="BRIGHT"/>
    <property type="match status" value="1"/>
</dbReference>
<dbReference type="Proteomes" id="UP000070444">
    <property type="component" value="Unassembled WGS sequence"/>
</dbReference>
<proteinExistence type="predicted"/>
<dbReference type="CDD" id="cd16100">
    <property type="entry name" value="ARID"/>
    <property type="match status" value="1"/>
</dbReference>
<feature type="domain" description="ARID" evidence="4">
    <location>
        <begin position="3"/>
        <end position="95"/>
    </location>
</feature>
<gene>
    <name evidence="5" type="ORF">CONCODRAFT_3139</name>
</gene>
<dbReference type="InterPro" id="IPR001606">
    <property type="entry name" value="ARID_dom"/>
</dbReference>
<evidence type="ECO:0000256" key="3">
    <source>
        <dbReference type="ARBA" id="ARBA00023242"/>
    </source>
</evidence>
<evidence type="ECO:0000259" key="4">
    <source>
        <dbReference type="PROSITE" id="PS51011"/>
    </source>
</evidence>
<dbReference type="InterPro" id="IPR052406">
    <property type="entry name" value="Chromatin_Remodeling_Comp"/>
</dbReference>
<dbReference type="PANTHER" id="PTHR22970">
    <property type="entry name" value="AT-RICH INTERACTIVE DOMAIN-CONTAINING PROTEIN 2"/>
    <property type="match status" value="1"/>
</dbReference>
<dbReference type="Gene3D" id="1.10.150.60">
    <property type="entry name" value="ARID DNA-binding domain"/>
    <property type="match status" value="1"/>
</dbReference>
<evidence type="ECO:0000256" key="1">
    <source>
        <dbReference type="ARBA" id="ARBA00023015"/>
    </source>
</evidence>
<accession>A0A137PFX8</accession>
<evidence type="ECO:0000256" key="2">
    <source>
        <dbReference type="ARBA" id="ARBA00023163"/>
    </source>
</evidence>